<dbReference type="Proteomes" id="UP000027920">
    <property type="component" value="Unassembled WGS sequence"/>
</dbReference>
<reference evidence="2 3" key="1">
    <citation type="submission" date="2013-03" db="EMBL/GenBank/DDBJ databases">
        <title>The Genome Sequence of Exophiala aquamarina CBS 119918.</title>
        <authorList>
            <consortium name="The Broad Institute Genomics Platform"/>
            <person name="Cuomo C."/>
            <person name="de Hoog S."/>
            <person name="Gorbushina A."/>
            <person name="Walker B."/>
            <person name="Young S.K."/>
            <person name="Zeng Q."/>
            <person name="Gargeya S."/>
            <person name="Fitzgerald M."/>
            <person name="Haas B."/>
            <person name="Abouelleil A."/>
            <person name="Allen A.W."/>
            <person name="Alvarado L."/>
            <person name="Arachchi H.M."/>
            <person name="Berlin A.M."/>
            <person name="Chapman S.B."/>
            <person name="Gainer-Dewar J."/>
            <person name="Goldberg J."/>
            <person name="Griggs A."/>
            <person name="Gujja S."/>
            <person name="Hansen M."/>
            <person name="Howarth C."/>
            <person name="Imamovic A."/>
            <person name="Ireland A."/>
            <person name="Larimer J."/>
            <person name="McCowan C."/>
            <person name="Murphy C."/>
            <person name="Pearson M."/>
            <person name="Poon T.W."/>
            <person name="Priest M."/>
            <person name="Roberts A."/>
            <person name="Saif S."/>
            <person name="Shea T."/>
            <person name="Sisk P."/>
            <person name="Sykes S."/>
            <person name="Wortman J."/>
            <person name="Nusbaum C."/>
            <person name="Birren B."/>
        </authorList>
    </citation>
    <scope>NUCLEOTIDE SEQUENCE [LARGE SCALE GENOMIC DNA]</scope>
    <source>
        <strain evidence="2 3">CBS 119918</strain>
    </source>
</reference>
<proteinExistence type="predicted"/>
<dbReference type="HOGENOM" id="CLU_787553_0_0_1"/>
<dbReference type="RefSeq" id="XP_013255223.1">
    <property type="nucleotide sequence ID" value="XM_013399769.1"/>
</dbReference>
<dbReference type="OrthoDB" id="4161770at2759"/>
<dbReference type="GeneID" id="25286374"/>
<feature type="region of interest" description="Disordered" evidence="1">
    <location>
        <begin position="331"/>
        <end position="351"/>
    </location>
</feature>
<dbReference type="EMBL" id="AMGV01000017">
    <property type="protein sequence ID" value="KEF52633.1"/>
    <property type="molecule type" value="Genomic_DNA"/>
</dbReference>
<gene>
    <name evidence="2" type="ORF">A1O9_11476</name>
</gene>
<evidence type="ECO:0000313" key="2">
    <source>
        <dbReference type="EMBL" id="KEF52633.1"/>
    </source>
</evidence>
<feature type="region of interest" description="Disordered" evidence="1">
    <location>
        <begin position="36"/>
        <end position="80"/>
    </location>
</feature>
<evidence type="ECO:0000313" key="3">
    <source>
        <dbReference type="Proteomes" id="UP000027920"/>
    </source>
</evidence>
<feature type="compositionally biased region" description="Low complexity" evidence="1">
    <location>
        <begin position="111"/>
        <end position="123"/>
    </location>
</feature>
<dbReference type="STRING" id="1182545.A0A072P045"/>
<comment type="caution">
    <text evidence="2">The sequence shown here is derived from an EMBL/GenBank/DDBJ whole genome shotgun (WGS) entry which is preliminary data.</text>
</comment>
<organism evidence="2 3">
    <name type="scientific">Exophiala aquamarina CBS 119918</name>
    <dbReference type="NCBI Taxonomy" id="1182545"/>
    <lineage>
        <taxon>Eukaryota</taxon>
        <taxon>Fungi</taxon>
        <taxon>Dikarya</taxon>
        <taxon>Ascomycota</taxon>
        <taxon>Pezizomycotina</taxon>
        <taxon>Eurotiomycetes</taxon>
        <taxon>Chaetothyriomycetidae</taxon>
        <taxon>Chaetothyriales</taxon>
        <taxon>Herpotrichiellaceae</taxon>
        <taxon>Exophiala</taxon>
    </lineage>
</organism>
<accession>A0A072P045</accession>
<dbReference type="AlphaFoldDB" id="A0A072P045"/>
<feature type="region of interest" description="Disordered" evidence="1">
    <location>
        <begin position="103"/>
        <end position="123"/>
    </location>
</feature>
<evidence type="ECO:0000256" key="1">
    <source>
        <dbReference type="SAM" id="MobiDB-lite"/>
    </source>
</evidence>
<feature type="compositionally biased region" description="Low complexity" evidence="1">
    <location>
        <begin position="230"/>
        <end position="244"/>
    </location>
</feature>
<name>A0A072P045_9EURO</name>
<feature type="region of interest" description="Disordered" evidence="1">
    <location>
        <begin position="230"/>
        <end position="251"/>
    </location>
</feature>
<dbReference type="VEuPathDB" id="FungiDB:A1O9_11476"/>
<feature type="compositionally biased region" description="Polar residues" evidence="1">
    <location>
        <begin position="44"/>
        <end position="57"/>
    </location>
</feature>
<sequence length="408" mass="40486">MVSASPLHRHRNGVRSSIELEKRYVVNGLFTEPVVPGKRHEQSAENTEAQNTQTVSSIDPFAVPTRQGTEDGRAPAVGVGGSNTSLLSLLTQALTITETARAQPSNLEQNAQQTGAPAGAGSGTAINPVGAAAVSTTTVQIQTTVLETVQVTVQATAAAALSSVAAPAGEAPGLSQQPAAQSAGPEVPTTASVVFITANPSSSAPTTESTTLDTAKNTATASDVIAAATTTTTAPAAPSTETVSPPQPATADAPIANSQLLGLGEDRTSTTTLASTTTEVIAATAAAAQESSAVNTSAATSTSSEEAAAAVTEPATVTIRPGLGSIPAAEARPATLSTASPPPAQETTDPAAPISTAAANSLVTAAPEQPSDSVTLAVVPVTIETVQQNQNAFTVTETQTVTTTVTAV</sequence>
<protein>
    <submittedName>
        <fullName evidence="2">Uncharacterized protein</fullName>
    </submittedName>
</protein>
<keyword evidence="3" id="KW-1185">Reference proteome</keyword>